<evidence type="ECO:0000259" key="1">
    <source>
        <dbReference type="Pfam" id="PF07883"/>
    </source>
</evidence>
<reference evidence="2 3" key="1">
    <citation type="submission" date="2020-06" db="EMBL/GenBank/DDBJ databases">
        <title>Draft genome of Uliginosibacterium sp. IMCC34675.</title>
        <authorList>
            <person name="Song J."/>
        </authorList>
    </citation>
    <scope>NUCLEOTIDE SEQUENCE [LARGE SCALE GENOMIC DNA]</scope>
    <source>
        <strain evidence="2 3">IMCC34675</strain>
    </source>
</reference>
<protein>
    <submittedName>
        <fullName evidence="2">Cupin domain-containing protein</fullName>
    </submittedName>
</protein>
<dbReference type="Gene3D" id="2.60.120.10">
    <property type="entry name" value="Jelly Rolls"/>
    <property type="match status" value="1"/>
</dbReference>
<dbReference type="EMBL" id="JABCSC020000003">
    <property type="protein sequence ID" value="NSL55674.1"/>
    <property type="molecule type" value="Genomic_DNA"/>
</dbReference>
<dbReference type="InterPro" id="IPR011051">
    <property type="entry name" value="RmlC_Cupin_sf"/>
</dbReference>
<comment type="caution">
    <text evidence="2">The sequence shown here is derived from an EMBL/GenBank/DDBJ whole genome shotgun (WGS) entry which is preliminary data.</text>
</comment>
<organism evidence="2 3">
    <name type="scientific">Uliginosibacterium aquaticum</name>
    <dbReference type="NCBI Taxonomy" id="2731212"/>
    <lineage>
        <taxon>Bacteria</taxon>
        <taxon>Pseudomonadati</taxon>
        <taxon>Pseudomonadota</taxon>
        <taxon>Betaproteobacteria</taxon>
        <taxon>Rhodocyclales</taxon>
        <taxon>Zoogloeaceae</taxon>
        <taxon>Uliginosibacterium</taxon>
    </lineage>
</organism>
<dbReference type="CDD" id="cd06981">
    <property type="entry name" value="cupin_reut_a1446"/>
    <property type="match status" value="1"/>
</dbReference>
<accession>A0ABX2ILW8</accession>
<dbReference type="Pfam" id="PF07883">
    <property type="entry name" value="Cupin_2"/>
    <property type="match status" value="1"/>
</dbReference>
<feature type="domain" description="Cupin type-2" evidence="1">
    <location>
        <begin position="46"/>
        <end position="94"/>
    </location>
</feature>
<dbReference type="Proteomes" id="UP000778523">
    <property type="component" value="Unassembled WGS sequence"/>
</dbReference>
<keyword evidence="3" id="KW-1185">Reference proteome</keyword>
<dbReference type="RefSeq" id="WP_170022087.1">
    <property type="nucleotide sequence ID" value="NZ_JABCSC020000003.1"/>
</dbReference>
<dbReference type="InterPro" id="IPR014710">
    <property type="entry name" value="RmlC-like_jellyroll"/>
</dbReference>
<proteinExistence type="predicted"/>
<evidence type="ECO:0000313" key="2">
    <source>
        <dbReference type="EMBL" id="NSL55674.1"/>
    </source>
</evidence>
<dbReference type="SUPFAM" id="SSF51182">
    <property type="entry name" value="RmlC-like cupins"/>
    <property type="match status" value="1"/>
</dbReference>
<evidence type="ECO:0000313" key="3">
    <source>
        <dbReference type="Proteomes" id="UP000778523"/>
    </source>
</evidence>
<gene>
    <name evidence="2" type="ORF">HJ583_011610</name>
</gene>
<dbReference type="InterPro" id="IPR013096">
    <property type="entry name" value="Cupin_2"/>
</dbReference>
<name>A0ABX2ILW8_9RHOO</name>
<sequence>MPSNLLNELPLATEVEHFQTLLTRPGLRIERIVSDGQVSPPGFWYEQAEDEWLLLLAGKAVLEYEDGRQVALVMGDSLLIPAACRHRVAFTSPRSVWLAVFCAAEVAAAR</sequence>